<dbReference type="GO" id="GO:0000160">
    <property type="term" value="P:phosphorelay signal transduction system"/>
    <property type="evidence" value="ECO:0007669"/>
    <property type="project" value="InterPro"/>
</dbReference>
<dbReference type="PROSITE" id="PS50110">
    <property type="entry name" value="RESPONSE_REGULATORY"/>
    <property type="match status" value="1"/>
</dbReference>
<dbReference type="CDD" id="cd06170">
    <property type="entry name" value="LuxR_C_like"/>
    <property type="match status" value="1"/>
</dbReference>
<keyword evidence="7" id="KW-1185">Reference proteome</keyword>
<dbReference type="SUPFAM" id="SSF46894">
    <property type="entry name" value="C-terminal effector domain of the bipartite response regulators"/>
    <property type="match status" value="1"/>
</dbReference>
<dbReference type="PANTHER" id="PTHR43214">
    <property type="entry name" value="TWO-COMPONENT RESPONSE REGULATOR"/>
    <property type="match status" value="1"/>
</dbReference>
<proteinExistence type="predicted"/>
<evidence type="ECO:0000256" key="3">
    <source>
        <dbReference type="PROSITE-ProRule" id="PRU00169"/>
    </source>
</evidence>
<reference evidence="6" key="1">
    <citation type="submission" date="2021-04" db="EMBL/GenBank/DDBJ databases">
        <title>Luteolibacter sp. 32A isolated from the skin of an Anderson's salamander (Ambystoma andersonii).</title>
        <authorList>
            <person name="Spergser J."/>
            <person name="Busse H.-J."/>
        </authorList>
    </citation>
    <scope>NUCLEOTIDE SEQUENCE</scope>
    <source>
        <strain evidence="6">32A</strain>
    </source>
</reference>
<evidence type="ECO:0000259" key="4">
    <source>
        <dbReference type="PROSITE" id="PS50043"/>
    </source>
</evidence>
<gene>
    <name evidence="6" type="ORF">KBB96_09800</name>
</gene>
<dbReference type="InterPro" id="IPR039420">
    <property type="entry name" value="WalR-like"/>
</dbReference>
<evidence type="ECO:0000256" key="2">
    <source>
        <dbReference type="ARBA" id="ARBA00023125"/>
    </source>
</evidence>
<dbReference type="Proteomes" id="UP000676169">
    <property type="component" value="Chromosome"/>
</dbReference>
<evidence type="ECO:0000313" key="6">
    <source>
        <dbReference type="EMBL" id="QUE53174.1"/>
    </source>
</evidence>
<evidence type="ECO:0000256" key="1">
    <source>
        <dbReference type="ARBA" id="ARBA00022553"/>
    </source>
</evidence>
<evidence type="ECO:0000313" key="7">
    <source>
        <dbReference type="Proteomes" id="UP000676169"/>
    </source>
</evidence>
<dbReference type="Pfam" id="PF00072">
    <property type="entry name" value="Response_reg"/>
    <property type="match status" value="1"/>
</dbReference>
<dbReference type="RefSeq" id="WP_211634518.1">
    <property type="nucleotide sequence ID" value="NZ_CP073100.1"/>
</dbReference>
<dbReference type="SMART" id="SM00421">
    <property type="entry name" value="HTH_LUXR"/>
    <property type="match status" value="1"/>
</dbReference>
<protein>
    <submittedName>
        <fullName evidence="6">Response regulator transcription factor</fullName>
    </submittedName>
</protein>
<dbReference type="Gene3D" id="3.40.50.2300">
    <property type="match status" value="1"/>
</dbReference>
<dbReference type="InterPro" id="IPR016032">
    <property type="entry name" value="Sig_transdc_resp-reg_C-effctor"/>
</dbReference>
<dbReference type="InterPro" id="IPR011006">
    <property type="entry name" value="CheY-like_superfamily"/>
</dbReference>
<dbReference type="Pfam" id="PF00196">
    <property type="entry name" value="GerE"/>
    <property type="match status" value="1"/>
</dbReference>
<dbReference type="SUPFAM" id="SSF52172">
    <property type="entry name" value="CheY-like"/>
    <property type="match status" value="1"/>
</dbReference>
<dbReference type="GO" id="GO:0003677">
    <property type="term" value="F:DNA binding"/>
    <property type="evidence" value="ECO:0007669"/>
    <property type="project" value="UniProtKB-KW"/>
</dbReference>
<name>A0A975J362_9BACT</name>
<sequence>MSFRIIIVEDNHVVRGCLEELIHTMSGCECVGSFITAEEALKLAVHLKPDLAMMDIHLPNLSGIECTARLREMLPDLRVLMLTMYEDDDKIFEAFKAGASGYLLKRSSPLEIQGAIEEVLRGGAPMTSAIALKVVESFRRTPKKNPGDPELSRREKEILQCLAKGSANKEIADELGISPDTVHSHLKQIYHKLHVKGRTAAALKFQGMQE</sequence>
<dbReference type="EMBL" id="CP073100">
    <property type="protein sequence ID" value="QUE53174.1"/>
    <property type="molecule type" value="Genomic_DNA"/>
</dbReference>
<dbReference type="CDD" id="cd17535">
    <property type="entry name" value="REC_NarL-like"/>
    <property type="match status" value="1"/>
</dbReference>
<dbReference type="SMART" id="SM00448">
    <property type="entry name" value="REC"/>
    <property type="match status" value="1"/>
</dbReference>
<dbReference type="PRINTS" id="PR00038">
    <property type="entry name" value="HTHLUXR"/>
</dbReference>
<dbReference type="InterPro" id="IPR058245">
    <property type="entry name" value="NreC/VraR/RcsB-like_REC"/>
</dbReference>
<feature type="domain" description="Response regulatory" evidence="5">
    <location>
        <begin position="4"/>
        <end position="120"/>
    </location>
</feature>
<dbReference type="PROSITE" id="PS50043">
    <property type="entry name" value="HTH_LUXR_2"/>
    <property type="match status" value="1"/>
</dbReference>
<feature type="domain" description="HTH luxR-type" evidence="4">
    <location>
        <begin position="144"/>
        <end position="209"/>
    </location>
</feature>
<dbReference type="InterPro" id="IPR001789">
    <property type="entry name" value="Sig_transdc_resp-reg_receiver"/>
</dbReference>
<organism evidence="6 7">
    <name type="scientific">Luteolibacter ambystomatis</name>
    <dbReference type="NCBI Taxonomy" id="2824561"/>
    <lineage>
        <taxon>Bacteria</taxon>
        <taxon>Pseudomonadati</taxon>
        <taxon>Verrucomicrobiota</taxon>
        <taxon>Verrucomicrobiia</taxon>
        <taxon>Verrucomicrobiales</taxon>
        <taxon>Verrucomicrobiaceae</taxon>
        <taxon>Luteolibacter</taxon>
    </lineage>
</organism>
<dbReference type="KEGG" id="lamb:KBB96_09800"/>
<evidence type="ECO:0000259" key="5">
    <source>
        <dbReference type="PROSITE" id="PS50110"/>
    </source>
</evidence>
<feature type="modified residue" description="4-aspartylphosphate" evidence="3">
    <location>
        <position position="55"/>
    </location>
</feature>
<accession>A0A975J362</accession>
<keyword evidence="1 3" id="KW-0597">Phosphoprotein</keyword>
<dbReference type="AlphaFoldDB" id="A0A975J362"/>
<keyword evidence="2" id="KW-0238">DNA-binding</keyword>
<dbReference type="InterPro" id="IPR000792">
    <property type="entry name" value="Tscrpt_reg_LuxR_C"/>
</dbReference>
<dbReference type="GO" id="GO:0006355">
    <property type="term" value="P:regulation of DNA-templated transcription"/>
    <property type="evidence" value="ECO:0007669"/>
    <property type="project" value="InterPro"/>
</dbReference>